<proteinExistence type="predicted"/>
<dbReference type="PROSITE" id="PS51194">
    <property type="entry name" value="HELICASE_CTER"/>
    <property type="match status" value="1"/>
</dbReference>
<accession>A0ABV3Q6K2</accession>
<feature type="domain" description="Helicase C-terminal" evidence="2">
    <location>
        <begin position="435"/>
        <end position="591"/>
    </location>
</feature>
<comment type="caution">
    <text evidence="3">The sequence shown here is derived from an EMBL/GenBank/DDBJ whole genome shotgun (WGS) entry which is preliminary data.</text>
</comment>
<gene>
    <name evidence="3" type="ORF">AB1471_14415</name>
</gene>
<dbReference type="InterPro" id="IPR058403">
    <property type="entry name" value="DUF8090"/>
</dbReference>
<dbReference type="PANTHER" id="PTHR47396:SF1">
    <property type="entry name" value="ATP-DEPENDENT HELICASE IRC3-RELATED"/>
    <property type="match status" value="1"/>
</dbReference>
<dbReference type="Pfam" id="PF00271">
    <property type="entry name" value="Helicase_C"/>
    <property type="match status" value="1"/>
</dbReference>
<dbReference type="InterPro" id="IPR050742">
    <property type="entry name" value="Helicase_Restrict-Modif_Enz"/>
</dbReference>
<dbReference type="InterPro" id="IPR006935">
    <property type="entry name" value="Helicase/UvrB_N"/>
</dbReference>
<name>A0ABV3Q6K2_9BACL</name>
<dbReference type="PANTHER" id="PTHR47396">
    <property type="entry name" value="TYPE I RESTRICTION ENZYME ECOKI R PROTEIN"/>
    <property type="match status" value="1"/>
</dbReference>
<feature type="domain" description="Helicase ATP-binding" evidence="1">
    <location>
        <begin position="232"/>
        <end position="383"/>
    </location>
</feature>
<reference evidence="3 4" key="1">
    <citation type="journal article" date="1979" name="Int. J. Syst. Evol. Microbiol.">
        <title>Bacillus globisporus subsp. marinus subsp. nov.</title>
        <authorList>
            <person name="Liu H."/>
        </authorList>
    </citation>
    <scope>NUCLEOTIDE SEQUENCE [LARGE SCALE GENOMIC DNA]</scope>
    <source>
        <strain evidence="3 4">DSM 1297</strain>
    </source>
</reference>
<evidence type="ECO:0000259" key="1">
    <source>
        <dbReference type="PROSITE" id="PS51192"/>
    </source>
</evidence>
<dbReference type="SUPFAM" id="SSF52540">
    <property type="entry name" value="P-loop containing nucleoside triphosphate hydrolases"/>
    <property type="match status" value="1"/>
</dbReference>
<dbReference type="PROSITE" id="PS51192">
    <property type="entry name" value="HELICASE_ATP_BIND_1"/>
    <property type="match status" value="1"/>
</dbReference>
<dbReference type="SUPFAM" id="SSF56024">
    <property type="entry name" value="Phospholipase D/nuclease"/>
    <property type="match status" value="1"/>
</dbReference>
<dbReference type="CDD" id="cd18032">
    <property type="entry name" value="DEXHc_RE_I_III_res"/>
    <property type="match status" value="1"/>
</dbReference>
<keyword evidence="4" id="KW-1185">Reference proteome</keyword>
<organism evidence="3 4">
    <name type="scientific">Jeotgalibacillus marinus</name>
    <dbReference type="NCBI Taxonomy" id="86667"/>
    <lineage>
        <taxon>Bacteria</taxon>
        <taxon>Bacillati</taxon>
        <taxon>Bacillota</taxon>
        <taxon>Bacilli</taxon>
        <taxon>Bacillales</taxon>
        <taxon>Caryophanaceae</taxon>
        <taxon>Jeotgalibacillus</taxon>
    </lineage>
</organism>
<protein>
    <submittedName>
        <fullName evidence="3">DUF3427 domain-containing protein</fullName>
    </submittedName>
</protein>
<dbReference type="SMART" id="SM00487">
    <property type="entry name" value="DEXDc"/>
    <property type="match status" value="1"/>
</dbReference>
<dbReference type="EMBL" id="JBFMIA010000019">
    <property type="protein sequence ID" value="MEW9502983.1"/>
    <property type="molecule type" value="Genomic_DNA"/>
</dbReference>
<dbReference type="Gene3D" id="3.30.870.10">
    <property type="entry name" value="Endonuclease Chain A"/>
    <property type="match status" value="1"/>
</dbReference>
<dbReference type="Pfam" id="PF11907">
    <property type="entry name" value="DUF3427"/>
    <property type="match status" value="1"/>
</dbReference>
<dbReference type="Gene3D" id="3.40.50.300">
    <property type="entry name" value="P-loop containing nucleotide triphosphate hydrolases"/>
    <property type="match status" value="2"/>
</dbReference>
<dbReference type="Pfam" id="PF04851">
    <property type="entry name" value="ResIII"/>
    <property type="match status" value="1"/>
</dbReference>
<dbReference type="CDD" id="cd18799">
    <property type="entry name" value="SF2_C_EcoAI-like"/>
    <property type="match status" value="1"/>
</dbReference>
<dbReference type="Proteomes" id="UP001556040">
    <property type="component" value="Unassembled WGS sequence"/>
</dbReference>
<dbReference type="Pfam" id="PF26350">
    <property type="entry name" value="DUF8090"/>
    <property type="match status" value="1"/>
</dbReference>
<dbReference type="Pfam" id="PF13091">
    <property type="entry name" value="PLDc_2"/>
    <property type="match status" value="1"/>
</dbReference>
<dbReference type="InterPro" id="IPR025202">
    <property type="entry name" value="PLD-like_dom"/>
</dbReference>
<evidence type="ECO:0000313" key="4">
    <source>
        <dbReference type="Proteomes" id="UP001556040"/>
    </source>
</evidence>
<dbReference type="SMART" id="SM00490">
    <property type="entry name" value="HELICc"/>
    <property type="match status" value="1"/>
</dbReference>
<dbReference type="InterPro" id="IPR001650">
    <property type="entry name" value="Helicase_C-like"/>
</dbReference>
<dbReference type="InterPro" id="IPR027417">
    <property type="entry name" value="P-loop_NTPase"/>
</dbReference>
<dbReference type="InterPro" id="IPR021835">
    <property type="entry name" value="DUF3427"/>
</dbReference>
<evidence type="ECO:0000259" key="2">
    <source>
        <dbReference type="PROSITE" id="PS51194"/>
    </source>
</evidence>
<dbReference type="RefSeq" id="WP_367780474.1">
    <property type="nucleotide sequence ID" value="NZ_JBFMIA010000019.1"/>
</dbReference>
<sequence>MITYSYNLPAIPLKEDLYLSRVDVLHNDRQSIKNFFKTLKHEMLTADQIDFMVSFVRMSGVQLLTQALIELEKRQIPIRILTTTYLGITEAKALRHLLQFKNVEVKVLPVKNESFHTKAYLFKRHTELNSVIIGSSNLSHSALINGHELNVKIPDSEHLPAYKQTQAFFKNMWHDDKAIIPTEEFLVEYEQFTSSLNKKNQMFVQEEKAPYATSIEITPNEMQKEALKNLALTRKNGNTKGVIIAATGTGKTFLSAFDVYAFKPKRLLFIAHREELLDGAIKTFNTLFKDESLFGKLAGTSKEFDRPFLFSTIQSLHKDHVLERFERDAFDYIIIDEFHHAEAATYLKVLNYFNQSFLLGLTATPERMDGKDVLALCDNNVVYEIRLRDALQAQLLVPFHYFGVSDTTTDYTVITVRNGTYDEKQLTKALSTHQRVEYIIEKVKTYGYDGDTLHCLGFCVSIEHAQFMSEEFNLRGYNTTYLTGADSVEYRSKIIARLEDPNDPLQIIFTINIFNEGVDIPKVNLLLFLRPTESSTIFIQQLGRGLRRITGKEFVTVLDFIGNYQKSFVVPLALSGQTNAKGFDKDSLRISVLHGFADAPAGSYIDLDPVTQREVLDRIDAIRMNSSEMLKNLYHQFKKEIGRSPEIMDFLYSDQSPSLTYFIYKYKSWLKTKKAMKDLNEQEEAYIKDTLKSEVFERLEQQLPLKWPYEFAILDFARTKHTVTVDDVIHYLEKKFSINLSSEGHRTIIVRAMDRLSKPYKKQTLRFGSVEDEMFNVDSKIIALYEEKDVSQYYADRLEYGLTEFRRSYKLNHVLEEEKKLEIYQNYTRNDLIFLFEASAKEGTWREGVSKVDNHYLLFITLNKSEKVDEHLLYKDYFVDPKNFHWQSQNQTSHTSSVGQDYINHKKCEIHIHLFVRKFTEMHGMTLPFTYLGEIDYRKSHGDKPMNIIWELHQPIPEDLFIDFIR</sequence>
<evidence type="ECO:0000313" key="3">
    <source>
        <dbReference type="EMBL" id="MEW9502983.1"/>
    </source>
</evidence>
<dbReference type="InterPro" id="IPR014001">
    <property type="entry name" value="Helicase_ATP-bd"/>
</dbReference>